<organism evidence="2 3">
    <name type="scientific">Corynespora cassiicola Philippines</name>
    <dbReference type="NCBI Taxonomy" id="1448308"/>
    <lineage>
        <taxon>Eukaryota</taxon>
        <taxon>Fungi</taxon>
        <taxon>Dikarya</taxon>
        <taxon>Ascomycota</taxon>
        <taxon>Pezizomycotina</taxon>
        <taxon>Dothideomycetes</taxon>
        <taxon>Pleosporomycetidae</taxon>
        <taxon>Pleosporales</taxon>
        <taxon>Corynesporascaceae</taxon>
        <taxon>Corynespora</taxon>
    </lineage>
</organism>
<accession>A0A2T2P2G1</accession>
<sequence length="557" mass="60631">MRATWPSLDVRSTLTDPAARRSPQGRVGREAAATPSHTAPRPTIAALYTPRLNTPTPSAVYPPPLPAACVAAHVPRPGCVNKDLVSAHLTTQSLLLPPSVITAAAMGPCNVADGRLPTSLADLLSNSLVLRQTAPYLPVASLYALAATSKAFHRLVHESPDTFRYLDLSTVKSAIVPYEPLDSGGITWRAERMDESLTEDEFYSGPLRGIFSKLERRRTLYNIHTLVLDGLSVPADLVREIIAEDRFNVRILSIRDVKHLNERKLQQVLRYAVRPSRPEGTPKIKGIYFFGPREPVPLPESPGKKKPPPPVFRGVMSSQGAQIGAEWNQKSSDALSTALSRTQDKWYQCSGRMIAKRPSLEWAETLKACEGIIAFDAVLCRGPRHDPSRAFIPDAPTGMPHPASFLSPAIATVALGSSGCESCHSCPEGPAVYGQSPSSQFPLLSPIPHHSSTLRAAQMPCTTDGSKAPPLYARCEDCLKGRWCERCHKWWDEDCYAGSTIAQRTELQQTEYAESVQSNGATHLIPKQTIKVHMGLCVDHCLVGEMMAGAGSNGMWG</sequence>
<reference evidence="2 3" key="1">
    <citation type="journal article" date="2018" name="Front. Microbiol.">
        <title>Genome-Wide Analysis of Corynespora cassiicola Leaf Fall Disease Putative Effectors.</title>
        <authorList>
            <person name="Lopez D."/>
            <person name="Ribeiro S."/>
            <person name="Label P."/>
            <person name="Fumanal B."/>
            <person name="Venisse J.S."/>
            <person name="Kohler A."/>
            <person name="de Oliveira R.R."/>
            <person name="Labutti K."/>
            <person name="Lipzen A."/>
            <person name="Lail K."/>
            <person name="Bauer D."/>
            <person name="Ohm R.A."/>
            <person name="Barry K.W."/>
            <person name="Spatafora J."/>
            <person name="Grigoriev I.V."/>
            <person name="Martin F.M."/>
            <person name="Pujade-Renaud V."/>
        </authorList>
    </citation>
    <scope>NUCLEOTIDE SEQUENCE [LARGE SCALE GENOMIC DNA]</scope>
    <source>
        <strain evidence="2 3">Philippines</strain>
    </source>
</reference>
<dbReference type="AlphaFoldDB" id="A0A2T2P2G1"/>
<proteinExistence type="predicted"/>
<dbReference type="OrthoDB" id="5345494at2759"/>
<dbReference type="EMBL" id="KZ678130">
    <property type="protein sequence ID" value="PSN71861.1"/>
    <property type="molecule type" value="Genomic_DNA"/>
</dbReference>
<dbReference type="STRING" id="1448308.A0A2T2P2G1"/>
<evidence type="ECO:0000313" key="3">
    <source>
        <dbReference type="Proteomes" id="UP000240883"/>
    </source>
</evidence>
<evidence type="ECO:0000256" key="1">
    <source>
        <dbReference type="SAM" id="MobiDB-lite"/>
    </source>
</evidence>
<name>A0A2T2P2G1_CORCC</name>
<keyword evidence="3" id="KW-1185">Reference proteome</keyword>
<gene>
    <name evidence="2" type="ORF">BS50DRAFT_617250</name>
</gene>
<protein>
    <recommendedName>
        <fullName evidence="4">F-box domain-containing protein</fullName>
    </recommendedName>
</protein>
<dbReference type="Proteomes" id="UP000240883">
    <property type="component" value="Unassembled WGS sequence"/>
</dbReference>
<evidence type="ECO:0008006" key="4">
    <source>
        <dbReference type="Google" id="ProtNLM"/>
    </source>
</evidence>
<feature type="region of interest" description="Disordered" evidence="1">
    <location>
        <begin position="1"/>
        <end position="43"/>
    </location>
</feature>
<evidence type="ECO:0000313" key="2">
    <source>
        <dbReference type="EMBL" id="PSN71861.1"/>
    </source>
</evidence>